<feature type="binding site" evidence="6">
    <location>
        <position position="101"/>
    </location>
    <ligand>
        <name>5-phospho-alpha-D-ribose 1-diphosphate</name>
        <dbReference type="ChEBI" id="CHEBI:58017"/>
        <note>ligand shared between dimeric partners</note>
    </ligand>
</feature>
<dbReference type="AlphaFoldDB" id="B6YRD0"/>
<evidence type="ECO:0000313" key="8">
    <source>
        <dbReference type="EMBL" id="BAG83752.1"/>
    </source>
</evidence>
<dbReference type="SUPFAM" id="SSF53271">
    <property type="entry name" value="PRTase-like"/>
    <property type="match status" value="1"/>
</dbReference>
<keyword evidence="5 6" id="KW-0665">Pyrimidine biosynthesis</keyword>
<dbReference type="PANTHER" id="PTHR19278:SF9">
    <property type="entry name" value="URIDINE 5'-MONOPHOSPHATE SYNTHASE"/>
    <property type="match status" value="1"/>
</dbReference>
<dbReference type="OrthoDB" id="9802134at2"/>
<dbReference type="InterPro" id="IPR000836">
    <property type="entry name" value="PRTase_dom"/>
</dbReference>
<dbReference type="Pfam" id="PF00156">
    <property type="entry name" value="Pribosyltran"/>
    <property type="match status" value="1"/>
</dbReference>
<organism evidence="8 9">
    <name type="scientific">Azobacteroides pseudotrichonymphae genomovar. CFP2</name>
    <dbReference type="NCBI Taxonomy" id="511995"/>
    <lineage>
        <taxon>Bacteria</taxon>
        <taxon>Pseudomonadati</taxon>
        <taxon>Bacteroidota</taxon>
        <taxon>Bacteroidia</taxon>
        <taxon>Bacteroidales</taxon>
        <taxon>Candidatus Azobacteroides</taxon>
    </lineage>
</organism>
<feature type="binding site" evidence="6">
    <location>
        <position position="103"/>
    </location>
    <ligand>
        <name>5-phospho-alpha-D-ribose 1-diphosphate</name>
        <dbReference type="ChEBI" id="CHEBI:58017"/>
        <note>ligand shared between dimeric partners</note>
    </ligand>
</feature>
<comment type="cofactor">
    <cofactor evidence="6">
        <name>Mg(2+)</name>
        <dbReference type="ChEBI" id="CHEBI:18420"/>
    </cofactor>
</comment>
<keyword evidence="9" id="KW-1185">Reference proteome</keyword>
<dbReference type="GO" id="GO:0004588">
    <property type="term" value="F:orotate phosphoribosyltransferase activity"/>
    <property type="evidence" value="ECO:0007669"/>
    <property type="project" value="UniProtKB-UniRule"/>
</dbReference>
<dbReference type="PANTHER" id="PTHR19278">
    <property type="entry name" value="OROTATE PHOSPHORIBOSYLTRANSFERASE"/>
    <property type="match status" value="1"/>
</dbReference>
<keyword evidence="6" id="KW-0460">Magnesium</keyword>
<proteinExistence type="inferred from homology"/>
<keyword evidence="4 6" id="KW-0808">Transferase</keyword>
<evidence type="ECO:0000256" key="4">
    <source>
        <dbReference type="ARBA" id="ARBA00022679"/>
    </source>
</evidence>
<feature type="binding site" description="in other chain" evidence="6">
    <location>
        <begin position="123"/>
        <end position="131"/>
    </location>
    <ligand>
        <name>5-phospho-alpha-D-ribose 1-diphosphate</name>
        <dbReference type="ChEBI" id="CHEBI:58017"/>
        <note>ligand shared between dimeric partners</note>
    </ligand>
</feature>
<dbReference type="Proteomes" id="UP000000723">
    <property type="component" value="Chromosome"/>
</dbReference>
<feature type="binding site" evidence="6">
    <location>
        <position position="97"/>
    </location>
    <ligand>
        <name>5-phospho-alpha-D-ribose 1-diphosphate</name>
        <dbReference type="ChEBI" id="CHEBI:58017"/>
        <note>ligand shared between dimeric partners</note>
    </ligand>
</feature>
<evidence type="ECO:0000259" key="7">
    <source>
        <dbReference type="Pfam" id="PF00156"/>
    </source>
</evidence>
<comment type="pathway">
    <text evidence="1 6">Pyrimidine metabolism; UMP biosynthesis via de novo pathway; UMP from orotate: step 1/2.</text>
</comment>
<accession>B6YRD0</accession>
<dbReference type="HOGENOM" id="CLU_074878_1_1_10"/>
<feature type="binding site" evidence="6">
    <location>
        <position position="127"/>
    </location>
    <ligand>
        <name>orotate</name>
        <dbReference type="ChEBI" id="CHEBI:30839"/>
    </ligand>
</feature>
<dbReference type="GO" id="GO:0044205">
    <property type="term" value="P:'de novo' UMP biosynthetic process"/>
    <property type="evidence" value="ECO:0007669"/>
    <property type="project" value="UniProtKB-UniRule"/>
</dbReference>
<evidence type="ECO:0000256" key="5">
    <source>
        <dbReference type="ARBA" id="ARBA00022975"/>
    </source>
</evidence>
<dbReference type="CDD" id="cd06223">
    <property type="entry name" value="PRTases_typeI"/>
    <property type="match status" value="1"/>
</dbReference>
<evidence type="ECO:0000256" key="2">
    <source>
        <dbReference type="ARBA" id="ARBA00011971"/>
    </source>
</evidence>
<comment type="subunit">
    <text evidence="6">Homodimer.</text>
</comment>
<dbReference type="InterPro" id="IPR004467">
    <property type="entry name" value="Or_phspho_trans_dom"/>
</dbReference>
<comment type="function">
    <text evidence="6">Catalyzes the transfer of a ribosyl phosphate group from 5-phosphoribose 1-diphosphate to orotate, leading to the formation of orotidine monophosphate (OMP).</text>
</comment>
<dbReference type="GO" id="GO:0000287">
    <property type="term" value="F:magnesium ion binding"/>
    <property type="evidence" value="ECO:0007669"/>
    <property type="project" value="UniProtKB-UniRule"/>
</dbReference>
<evidence type="ECO:0000313" key="9">
    <source>
        <dbReference type="Proteomes" id="UP000000723"/>
    </source>
</evidence>
<dbReference type="eggNOG" id="COG0461">
    <property type="taxonomic scope" value="Bacteria"/>
</dbReference>
<evidence type="ECO:0000256" key="6">
    <source>
        <dbReference type="HAMAP-Rule" id="MF_01208"/>
    </source>
</evidence>
<protein>
    <recommendedName>
        <fullName evidence="2 6">Orotate phosphoribosyltransferase</fullName>
        <shortName evidence="6">OPRT</shortName>
        <shortName evidence="6">OPRTase</shortName>
        <ecNumber evidence="2 6">2.4.2.10</ecNumber>
    </recommendedName>
</protein>
<reference evidence="9" key="1">
    <citation type="journal article" date="2008" name="Science">
        <title>Genome of an endosymbiont coupling N2 fixation to cellulolysis within RT protist cells in termite gut.</title>
        <authorList>
            <person name="Hongoh Y."/>
            <person name="Sharma V.K."/>
            <person name="Prakash T."/>
            <person name="Noda S."/>
            <person name="Toh H."/>
            <person name="Taylor T.D."/>
            <person name="Kudo T."/>
            <person name="Sakaki Y."/>
            <person name="Toyoda A."/>
            <person name="Hattori M."/>
            <person name="Ohkuma M."/>
        </authorList>
    </citation>
    <scope>NUCLEOTIDE SEQUENCE [LARGE SCALE GENOMIC DNA]</scope>
</reference>
<dbReference type="GO" id="GO:0019856">
    <property type="term" value="P:pyrimidine nucleobase biosynthetic process"/>
    <property type="evidence" value="ECO:0007669"/>
    <property type="project" value="TreeGrafter"/>
</dbReference>
<dbReference type="EC" id="2.4.2.10" evidence="2 6"/>
<feature type="domain" description="Phosphoribosyltransferase" evidence="7">
    <location>
        <begin position="56"/>
        <end position="154"/>
    </location>
</feature>
<sequence>MKILKQQLARKLLDIKAIKLQSTNPFTWASGWKSPIYCDNRKTLSHPPIRNFIKLELIRTIFENYESIDSIAGIATGAIAQGAMIAEELNLPFTYIRSVPKDHGLENLIEGDLKPNAKVVIIEDLVSTGESSLRAVKAIRDAGCQVIGMVAIFTYGFLIAEEKFKAAKVKLIALCNYDTVLEEALETNYINSSEIKILQEWKKNPSQWGNQLK</sequence>
<name>B6YRD0_AZOPC</name>
<dbReference type="KEGG" id="aps:CFPG_489"/>
<dbReference type="NCBIfam" id="TIGR00336">
    <property type="entry name" value="pyrE"/>
    <property type="match status" value="1"/>
</dbReference>
<dbReference type="Gene3D" id="3.40.50.2020">
    <property type="match status" value="1"/>
</dbReference>
<comment type="catalytic activity">
    <reaction evidence="6">
        <text>orotidine 5'-phosphate + diphosphate = orotate + 5-phospho-alpha-D-ribose 1-diphosphate</text>
        <dbReference type="Rhea" id="RHEA:10380"/>
        <dbReference type="ChEBI" id="CHEBI:30839"/>
        <dbReference type="ChEBI" id="CHEBI:33019"/>
        <dbReference type="ChEBI" id="CHEBI:57538"/>
        <dbReference type="ChEBI" id="CHEBI:58017"/>
        <dbReference type="EC" id="2.4.2.10"/>
    </reaction>
</comment>
<evidence type="ECO:0000256" key="3">
    <source>
        <dbReference type="ARBA" id="ARBA00022676"/>
    </source>
</evidence>
<dbReference type="STRING" id="511995.CFPG_489"/>
<gene>
    <name evidence="6" type="primary">pyrE</name>
    <name evidence="8" type="ordered locus">CFPG_489</name>
</gene>
<dbReference type="HAMAP" id="MF_01208">
    <property type="entry name" value="PyrE"/>
    <property type="match status" value="1"/>
</dbReference>
<dbReference type="InterPro" id="IPR023031">
    <property type="entry name" value="OPRT"/>
</dbReference>
<keyword evidence="3 6" id="KW-0328">Glycosyltransferase</keyword>
<evidence type="ECO:0000256" key="1">
    <source>
        <dbReference type="ARBA" id="ARBA00004889"/>
    </source>
</evidence>
<dbReference type="InterPro" id="IPR029057">
    <property type="entry name" value="PRTase-like"/>
</dbReference>
<dbReference type="UniPathway" id="UPA00070">
    <property type="reaction ID" value="UER00119"/>
</dbReference>
<comment type="caution">
    <text evidence="6">Lacks conserved residue(s) required for the propagation of feature annotation.</text>
</comment>
<comment type="similarity">
    <text evidence="6">Belongs to the purine/pyrimidine phosphoribosyltransferase family. PyrE subfamily.</text>
</comment>
<dbReference type="EMBL" id="AP010656">
    <property type="protein sequence ID" value="BAG83752.1"/>
    <property type="molecule type" value="Genomic_DNA"/>
</dbReference>
<dbReference type="RefSeq" id="WP_012573513.1">
    <property type="nucleotide sequence ID" value="NC_011565.1"/>
</dbReference>